<dbReference type="Proteomes" id="UP000789375">
    <property type="component" value="Unassembled WGS sequence"/>
</dbReference>
<keyword evidence="2" id="KW-1185">Reference proteome</keyword>
<dbReference type="EMBL" id="CAJVPP010001994">
    <property type="protein sequence ID" value="CAG8582202.1"/>
    <property type="molecule type" value="Genomic_DNA"/>
</dbReference>
<comment type="caution">
    <text evidence="1">The sequence shown here is derived from an EMBL/GenBank/DDBJ whole genome shotgun (WGS) entry which is preliminary data.</text>
</comment>
<accession>A0A9N9G559</accession>
<reference evidence="1" key="1">
    <citation type="submission" date="2021-06" db="EMBL/GenBank/DDBJ databases">
        <authorList>
            <person name="Kallberg Y."/>
            <person name="Tangrot J."/>
            <person name="Rosling A."/>
        </authorList>
    </citation>
    <scope>NUCLEOTIDE SEQUENCE</scope>
    <source>
        <strain evidence="1">87-6 pot B 2015</strain>
    </source>
</reference>
<dbReference type="InterPro" id="IPR011009">
    <property type="entry name" value="Kinase-like_dom_sf"/>
</dbReference>
<protein>
    <submittedName>
        <fullName evidence="1">16860_t:CDS:1</fullName>
    </submittedName>
</protein>
<sequence length="592" mass="67552">MSSSLNCLVLGKASANIFRMRFSDLVPIGGLYVRLKDLTVADFKDALSEKEQTKGITEMNIWKVELGFHEINNFSNEDTIKNHDKSEKLDDNPMLNFNTYYSNADDADDDKKPKDGYLHIFIVPNSTDQNKRKFTEEIQDVSAQVLGAFNKRPKVTLPEINELPDFLEQPLSDNMKIPILRHEYNSYLIQSMEDSCTPEDLNILFRISDTESAYEFITKTLGSPIRNNPPSREGTKYSFVHFWDNNIRSLLEILISNGTTIRNSSQHTSTPGKRPDFGFILGHVCPFRGEENSLINNEDPRNELIDKLTWIYDPAPYILDVTFVAISPPLSTGNKPRISTIVNSNLSLRKDRIINLRRMINLSILIKSLQDVIGWRESPEFIQIVRDKQTIEVYGTNIKKTYKIPEELDWRVEKLKNVYNILTEKSVPNVDRLICANNENGVVYLGPKGMSVKPNSPKEFFEAILCVLEALVIMHGGDNPIFHQDIRWPNIIKLSGEPPKWILIDWDDADRPQTRPANHLEKTNHAPEVFLQGHGGEVDIWSIGKLITDADHFIMGLPQSIIDIGVQMQSDDRPNALNALETWRSLSNSNIF</sequence>
<dbReference type="AlphaFoldDB" id="A0A9N9G559"/>
<proteinExistence type="predicted"/>
<evidence type="ECO:0000313" key="2">
    <source>
        <dbReference type="Proteomes" id="UP000789375"/>
    </source>
</evidence>
<dbReference type="Gene3D" id="1.10.510.10">
    <property type="entry name" value="Transferase(Phosphotransferase) domain 1"/>
    <property type="match status" value="1"/>
</dbReference>
<organism evidence="1 2">
    <name type="scientific">Funneliformis mosseae</name>
    <name type="common">Endomycorrhizal fungus</name>
    <name type="synonym">Glomus mosseae</name>
    <dbReference type="NCBI Taxonomy" id="27381"/>
    <lineage>
        <taxon>Eukaryota</taxon>
        <taxon>Fungi</taxon>
        <taxon>Fungi incertae sedis</taxon>
        <taxon>Mucoromycota</taxon>
        <taxon>Glomeromycotina</taxon>
        <taxon>Glomeromycetes</taxon>
        <taxon>Glomerales</taxon>
        <taxon>Glomeraceae</taxon>
        <taxon>Funneliformis</taxon>
    </lineage>
</organism>
<gene>
    <name evidence="1" type="ORF">FMOSSE_LOCUS8004</name>
</gene>
<dbReference type="SUPFAM" id="SSF56112">
    <property type="entry name" value="Protein kinase-like (PK-like)"/>
    <property type="match status" value="1"/>
</dbReference>
<evidence type="ECO:0000313" key="1">
    <source>
        <dbReference type="EMBL" id="CAG8582202.1"/>
    </source>
</evidence>
<name>A0A9N9G559_FUNMO</name>